<dbReference type="PROSITE" id="PS51998">
    <property type="entry name" value="DEK_C"/>
    <property type="match status" value="1"/>
</dbReference>
<keyword evidence="7" id="KW-0206">Cytoskeleton</keyword>
<dbReference type="Pfam" id="PF08766">
    <property type="entry name" value="DEK_C"/>
    <property type="match status" value="1"/>
</dbReference>
<keyword evidence="4" id="KW-0963">Cytoplasm</keyword>
<feature type="region of interest" description="Disordered" evidence="9">
    <location>
        <begin position="851"/>
        <end position="924"/>
    </location>
</feature>
<evidence type="ECO:0000259" key="12">
    <source>
        <dbReference type="PROSITE" id="PS51998"/>
    </source>
</evidence>
<comment type="subcellular location">
    <subcellularLocation>
        <location evidence="1">Cytoplasm</location>
        <location evidence="1">Cytoskeleton</location>
    </subcellularLocation>
</comment>
<dbReference type="InterPro" id="IPR016130">
    <property type="entry name" value="Tyr_Pase_AS"/>
</dbReference>
<feature type="compositionally biased region" description="Basic and acidic residues" evidence="9">
    <location>
        <begin position="945"/>
        <end position="960"/>
    </location>
</feature>
<evidence type="ECO:0000256" key="7">
    <source>
        <dbReference type="ARBA" id="ARBA00023212"/>
    </source>
</evidence>
<evidence type="ECO:0000313" key="14">
    <source>
        <dbReference type="Proteomes" id="UP001623349"/>
    </source>
</evidence>
<dbReference type="PROSITE" id="PS50054">
    <property type="entry name" value="TYR_PHOSPHATASE_DUAL"/>
    <property type="match status" value="1"/>
</dbReference>
<name>A0ABQ0FB72_APOSI</name>
<reference evidence="13 14" key="1">
    <citation type="submission" date="2024-08" db="EMBL/GenBank/DDBJ databases">
        <title>The draft genome of Apodemus speciosus.</title>
        <authorList>
            <person name="Nabeshima K."/>
            <person name="Suzuki S."/>
            <person name="Onuma M."/>
        </authorList>
    </citation>
    <scope>NUCLEOTIDE SEQUENCE [LARGE SCALE GENOMIC DNA]</scope>
    <source>
        <strain evidence="13">IB14-021</strain>
    </source>
</reference>
<dbReference type="InterPro" id="IPR014876">
    <property type="entry name" value="DEK_C"/>
</dbReference>
<keyword evidence="5" id="KW-0378">Hydrolase</keyword>
<dbReference type="EMBL" id="BAAFST010000011">
    <property type="protein sequence ID" value="GAB1296492.1"/>
    <property type="molecule type" value="Genomic_DNA"/>
</dbReference>
<evidence type="ECO:0000256" key="6">
    <source>
        <dbReference type="ARBA" id="ARBA00022912"/>
    </source>
</evidence>
<feature type="region of interest" description="Disordered" evidence="9">
    <location>
        <begin position="670"/>
        <end position="702"/>
    </location>
</feature>
<feature type="region of interest" description="Disordered" evidence="9">
    <location>
        <begin position="936"/>
        <end position="965"/>
    </location>
</feature>
<comment type="catalytic activity">
    <reaction evidence="8">
        <text>O-phospho-L-threonyl-[protein] + H2O = L-threonyl-[protein] + phosphate</text>
        <dbReference type="Rhea" id="RHEA:47004"/>
        <dbReference type="Rhea" id="RHEA-COMP:11060"/>
        <dbReference type="Rhea" id="RHEA-COMP:11605"/>
        <dbReference type="ChEBI" id="CHEBI:15377"/>
        <dbReference type="ChEBI" id="CHEBI:30013"/>
        <dbReference type="ChEBI" id="CHEBI:43474"/>
        <dbReference type="ChEBI" id="CHEBI:61977"/>
        <dbReference type="EC" id="3.1.3.16"/>
    </reaction>
</comment>
<feature type="compositionally biased region" description="Polar residues" evidence="9">
    <location>
        <begin position="857"/>
        <end position="877"/>
    </location>
</feature>
<dbReference type="PROSITE" id="PS00383">
    <property type="entry name" value="TYR_PHOSPHATASE_1"/>
    <property type="match status" value="1"/>
</dbReference>
<evidence type="ECO:0000256" key="3">
    <source>
        <dbReference type="ARBA" id="ARBA00013081"/>
    </source>
</evidence>
<evidence type="ECO:0000259" key="11">
    <source>
        <dbReference type="PROSITE" id="PS50056"/>
    </source>
</evidence>
<comment type="similarity">
    <text evidence="2">Belongs to the protein-tyrosine phosphatase family.</text>
</comment>
<keyword evidence="14" id="KW-1185">Reference proteome</keyword>
<feature type="region of interest" description="Disordered" evidence="9">
    <location>
        <begin position="994"/>
        <end position="1015"/>
    </location>
</feature>
<dbReference type="EC" id="3.1.3.16" evidence="3"/>
<sequence>MTLSTLAGERKAPPASTCSLGGPDMIPYFSANAVISQNAINQLISESFLTVKGAALFLPRGNGSSTPRISHRRNKHAGDLQQHLQAMFILLRPEDNIRLAVRLESTYQNRTRYMVVVSTNGRQDTEESIVLGMDFSSNDRSALQSLHKACEVARMHNYYPGSLFLTWVSYYESHINSDQSSVNEWNAMQDVQSHRPDSPALFTDIPTERERTERLIKTKLREIMMQKDLENITSKEIRTELEMQMVCNLREFKEFIDNEMIVILGQMDSPTQIFEHVFLGSEWNASNLEDLQNRGVRYILNVTREIDNFFPGVFEYHNIRVYDEEATDLLAYWNDTYKFISKAKKHGSKCLVHCKMGVSRSASTVIAYAMKEYGWNLDRAYDYVKERRTVTKPNPSFMRQLEEYQGILLARGWLEVMQLEKDKQRHNKLWRSHSDSDLSDHHEPICKPGLELNKKEMTTSADQIAEVKTVESLAAMPPVFVEHMDPQDANQKGLRTKERVICLEFSSQEFHAGQIEDELNLNDINGCSSGCCLSESKFPLDNCHASKALLQPGQAPDIANKFPDLAVEDLETDALKADMNVHLLPMEVLTSQLKDLPMSPDLESPSPQASCQAAISDFSTDRIDFFSALEKFVELSQETRSRSFSHSRIEELGGGRSESCRLSVIEVAPSEMAADDQRSSSLSNTPHASEESSVDEDQSKAVSELVSPDIIMQSHSENAISVKEIVTEIESISQGVGQVQLKGDILSNPCHTPKKSTIQELPLERVQAPENRPGHLQQDESFCSVPPELARDLGKCAPEEGCLTTHLPTVDLEEEELVEGEQDWGPGMHSSAKWCPGSVRRATLEFEERLRQEQENHGTASAGPTLSNRKNSKNDSSVADLVPKWKSDEPTPEHSFFLKEAEPSKAKRKCSGSEAGSLSHCEHSPTVPASELLEHHPLPAPQDHLGSDCKSKKQEGDPKKQRTVVPNQDCETQAILLPLPKKIEIIEYTPTVTSLDHTEPGGEITPSKEGEKQGLRKVKMERSITMFCALDENLNRTLDPSQVSLHPQVLPLPHSSSECDRPSDPTPMLSSPQDKGDSPSTPFKTAAPFVSCSTQGASASLDCWLPHSVVHLEGCTEQSSTTDIEQVSWEDSRGDFLSSGSGMVNRSSPLTNEDLSLINKLGDSVGVLQKKLDPSPEACRIPHSSSSENIRDLSHSPGMVKEHTKEIESRVIFQAGFSKTSQMRRSASLAKLGYLDLCKDYLPDRELVSSESPHLKLLQPFLRTDSGMHALMAHEPAESPGAHQNPQPTKYCVEQLKTSESIVQSKPVERPSVQYAKEFGYSQQCLLPKARPELTSSEGGLPLLQTQGLQYTGPTPGLAVAPRQQHGRTHPLRRLKRANDKKRTTNPFYNTM</sequence>
<dbReference type="Pfam" id="PF00782">
    <property type="entry name" value="DSPc"/>
    <property type="match status" value="1"/>
</dbReference>
<protein>
    <recommendedName>
        <fullName evidence="3">protein-serine/threonine phosphatase</fullName>
        <ecNumber evidence="3">3.1.3.16</ecNumber>
    </recommendedName>
</protein>
<feature type="domain" description="Tyrosine-protein phosphatase" evidence="10">
    <location>
        <begin position="269"/>
        <end position="410"/>
    </location>
</feature>
<dbReference type="InterPro" id="IPR043588">
    <property type="entry name" value="SSH-N"/>
</dbReference>
<dbReference type="PANTHER" id="PTHR45864:SF3">
    <property type="entry name" value="PROTEIN PHOSPHATASE SLINGSHOT HOMOLOG 2"/>
    <property type="match status" value="1"/>
</dbReference>
<evidence type="ECO:0000256" key="4">
    <source>
        <dbReference type="ARBA" id="ARBA00022490"/>
    </source>
</evidence>
<dbReference type="SUPFAM" id="SSF52799">
    <property type="entry name" value="(Phosphotyrosine protein) phosphatases II"/>
    <property type="match status" value="1"/>
</dbReference>
<evidence type="ECO:0000259" key="10">
    <source>
        <dbReference type="PROSITE" id="PS50054"/>
    </source>
</evidence>
<feature type="domain" description="DEK-C" evidence="12">
    <location>
        <begin position="210"/>
        <end position="265"/>
    </location>
</feature>
<gene>
    <name evidence="13" type="ORF">APTSU1_001172700</name>
</gene>
<dbReference type="PROSITE" id="PS50056">
    <property type="entry name" value="TYR_PHOSPHATASE_2"/>
    <property type="match status" value="1"/>
</dbReference>
<dbReference type="SMART" id="SM00195">
    <property type="entry name" value="DSPc"/>
    <property type="match status" value="1"/>
</dbReference>
<evidence type="ECO:0000256" key="2">
    <source>
        <dbReference type="ARBA" id="ARBA00009580"/>
    </source>
</evidence>
<feature type="compositionally biased region" description="Polar residues" evidence="9">
    <location>
        <begin position="1068"/>
        <end position="1082"/>
    </location>
</feature>
<dbReference type="Gene3D" id="3.90.190.10">
    <property type="entry name" value="Protein tyrosine phosphatase superfamily"/>
    <property type="match status" value="1"/>
</dbReference>
<feature type="region of interest" description="Disordered" evidence="9">
    <location>
        <begin position="1046"/>
        <end position="1082"/>
    </location>
</feature>
<proteinExistence type="inferred from homology"/>
<feature type="domain" description="Tyrosine specific protein phosphatases" evidence="11">
    <location>
        <begin position="334"/>
        <end position="388"/>
    </location>
</feature>
<dbReference type="InterPro" id="IPR029021">
    <property type="entry name" value="Prot-tyrosine_phosphatase-like"/>
</dbReference>
<dbReference type="Proteomes" id="UP001623349">
    <property type="component" value="Unassembled WGS sequence"/>
</dbReference>
<feature type="compositionally biased region" description="Basic and acidic residues" evidence="9">
    <location>
        <begin position="996"/>
        <end position="1015"/>
    </location>
</feature>
<dbReference type="InterPro" id="IPR000387">
    <property type="entry name" value="Tyr_Pase_dom"/>
</dbReference>
<dbReference type="InterPro" id="IPR020422">
    <property type="entry name" value="TYR_PHOSPHATASE_DUAL_dom"/>
</dbReference>
<evidence type="ECO:0000256" key="8">
    <source>
        <dbReference type="ARBA" id="ARBA00048336"/>
    </source>
</evidence>
<evidence type="ECO:0000256" key="9">
    <source>
        <dbReference type="SAM" id="MobiDB-lite"/>
    </source>
</evidence>
<dbReference type="InterPro" id="IPR000340">
    <property type="entry name" value="Dual-sp_phosphatase_cat-dom"/>
</dbReference>
<feature type="compositionally biased region" description="Basic and acidic residues" evidence="9">
    <location>
        <begin position="883"/>
        <end position="905"/>
    </location>
</feature>
<evidence type="ECO:0000256" key="1">
    <source>
        <dbReference type="ARBA" id="ARBA00004245"/>
    </source>
</evidence>
<keyword evidence="6" id="KW-0904">Protein phosphatase</keyword>
<evidence type="ECO:0000313" key="13">
    <source>
        <dbReference type="EMBL" id="GAB1296492.1"/>
    </source>
</evidence>
<evidence type="ECO:0000256" key="5">
    <source>
        <dbReference type="ARBA" id="ARBA00022801"/>
    </source>
</evidence>
<dbReference type="PANTHER" id="PTHR45864">
    <property type="entry name" value="SLINGSHOT PROTEIN PHOSPHATASE HOMOLOG"/>
    <property type="match status" value="1"/>
</dbReference>
<organism evidence="13 14">
    <name type="scientific">Apodemus speciosus</name>
    <name type="common">Large Japanese field mouse</name>
    <dbReference type="NCBI Taxonomy" id="105296"/>
    <lineage>
        <taxon>Eukaryota</taxon>
        <taxon>Metazoa</taxon>
        <taxon>Chordata</taxon>
        <taxon>Craniata</taxon>
        <taxon>Vertebrata</taxon>
        <taxon>Euteleostomi</taxon>
        <taxon>Mammalia</taxon>
        <taxon>Eutheria</taxon>
        <taxon>Euarchontoglires</taxon>
        <taxon>Glires</taxon>
        <taxon>Rodentia</taxon>
        <taxon>Myomorpha</taxon>
        <taxon>Muroidea</taxon>
        <taxon>Muridae</taxon>
        <taxon>Murinae</taxon>
        <taxon>Apodemus</taxon>
    </lineage>
</organism>
<dbReference type="InterPro" id="IPR043587">
    <property type="entry name" value="Phosphatase_SSH-like"/>
</dbReference>
<dbReference type="Pfam" id="PF23040">
    <property type="entry name" value="PH_SSH1-like_1st"/>
    <property type="match status" value="2"/>
</dbReference>
<accession>A0ABQ0FB72</accession>
<comment type="caution">
    <text evidence="13">The sequence shown here is derived from an EMBL/GenBank/DDBJ whole genome shotgun (WGS) entry which is preliminary data.</text>
</comment>
<feature type="region of interest" description="Disordered" evidence="9">
    <location>
        <begin position="1173"/>
        <end position="1197"/>
    </location>
</feature>
<dbReference type="CDD" id="cd14569">
    <property type="entry name" value="DSP_slingshot_2"/>
    <property type="match status" value="1"/>
</dbReference>